<keyword evidence="1" id="KW-0694">RNA-binding</keyword>
<feature type="compositionally biased region" description="Low complexity" evidence="2">
    <location>
        <begin position="126"/>
        <end position="137"/>
    </location>
</feature>
<accession>A0A0D3IT03</accession>
<reference evidence="4" key="2">
    <citation type="submission" date="2024-10" db="UniProtKB">
        <authorList>
            <consortium name="EnsemblProtists"/>
        </authorList>
    </citation>
    <scope>IDENTIFICATION</scope>
</reference>
<proteinExistence type="predicted"/>
<dbReference type="Pfam" id="PF13865">
    <property type="entry name" value="FoP_duplication"/>
    <property type="match status" value="1"/>
</dbReference>
<evidence type="ECO:0000313" key="5">
    <source>
        <dbReference type="Proteomes" id="UP000013827"/>
    </source>
</evidence>
<evidence type="ECO:0000313" key="4">
    <source>
        <dbReference type="EnsemblProtists" id="EOD14388"/>
    </source>
</evidence>
<feature type="region of interest" description="Disordered" evidence="2">
    <location>
        <begin position="1"/>
        <end position="27"/>
    </location>
</feature>
<feature type="compositionally biased region" description="Gly residues" evidence="2">
    <location>
        <begin position="8"/>
        <end position="22"/>
    </location>
</feature>
<evidence type="ECO:0000259" key="3">
    <source>
        <dbReference type="Pfam" id="PF13865"/>
    </source>
</evidence>
<dbReference type="Proteomes" id="UP000013827">
    <property type="component" value="Unassembled WGS sequence"/>
</dbReference>
<dbReference type="RefSeq" id="XP_005766817.1">
    <property type="nucleotide sequence ID" value="XM_005766760.1"/>
</dbReference>
<sequence>MVKRTPGTGKGGGGGGGGGGGPAEKKLQTNKKGTFIFTKVADGLFVQHKWGANSGQIGIPNESLKEFAQLVLSMSGKGGGGKGAAKPASKGVAKKEKKKKEPEKKPTAEELDADLGAYTSGRGGVEEAPAPAAEAAA</sequence>
<protein>
    <recommendedName>
        <fullName evidence="3">Chromatin target of PRMT1 protein C-terminal domain-containing protein</fullName>
    </recommendedName>
</protein>
<organism evidence="4 5">
    <name type="scientific">Emiliania huxleyi (strain CCMP1516)</name>
    <dbReference type="NCBI Taxonomy" id="280463"/>
    <lineage>
        <taxon>Eukaryota</taxon>
        <taxon>Haptista</taxon>
        <taxon>Haptophyta</taxon>
        <taxon>Prymnesiophyceae</taxon>
        <taxon>Isochrysidales</taxon>
        <taxon>Noelaerhabdaceae</taxon>
        <taxon>Emiliania</taxon>
    </lineage>
</organism>
<dbReference type="GO" id="GO:0003723">
    <property type="term" value="F:RNA binding"/>
    <property type="evidence" value="ECO:0007669"/>
    <property type="project" value="UniProtKB-KW"/>
</dbReference>
<dbReference type="PaxDb" id="2903-EOD14388"/>
<keyword evidence="5" id="KW-1185">Reference proteome</keyword>
<evidence type="ECO:0000256" key="1">
    <source>
        <dbReference type="ARBA" id="ARBA00022884"/>
    </source>
</evidence>
<dbReference type="EnsemblProtists" id="EOD14388">
    <property type="protein sequence ID" value="EOD14388"/>
    <property type="gene ID" value="EMIHUDRAFT_356638"/>
</dbReference>
<dbReference type="KEGG" id="ehx:EMIHUDRAFT_356638"/>
<dbReference type="AlphaFoldDB" id="A0A0D3IT03"/>
<dbReference type="HOGENOM" id="CLU_2042489_0_0_1"/>
<feature type="domain" description="Chromatin target of PRMT1 protein C-terminal" evidence="3">
    <location>
        <begin position="76"/>
        <end position="120"/>
    </location>
</feature>
<name>A0A0D3IT03_EMIH1</name>
<evidence type="ECO:0000256" key="2">
    <source>
        <dbReference type="SAM" id="MobiDB-lite"/>
    </source>
</evidence>
<feature type="region of interest" description="Disordered" evidence="2">
    <location>
        <begin position="75"/>
        <end position="137"/>
    </location>
</feature>
<dbReference type="InterPro" id="IPR025715">
    <property type="entry name" value="FoP_C"/>
</dbReference>
<feature type="compositionally biased region" description="Basic and acidic residues" evidence="2">
    <location>
        <begin position="99"/>
        <end position="108"/>
    </location>
</feature>
<dbReference type="GeneID" id="17260498"/>
<reference evidence="5" key="1">
    <citation type="journal article" date="2013" name="Nature">
        <title>Pan genome of the phytoplankton Emiliania underpins its global distribution.</title>
        <authorList>
            <person name="Read B.A."/>
            <person name="Kegel J."/>
            <person name="Klute M.J."/>
            <person name="Kuo A."/>
            <person name="Lefebvre S.C."/>
            <person name="Maumus F."/>
            <person name="Mayer C."/>
            <person name="Miller J."/>
            <person name="Monier A."/>
            <person name="Salamov A."/>
            <person name="Young J."/>
            <person name="Aguilar M."/>
            <person name="Claverie J.M."/>
            <person name="Frickenhaus S."/>
            <person name="Gonzalez K."/>
            <person name="Herman E.K."/>
            <person name="Lin Y.C."/>
            <person name="Napier J."/>
            <person name="Ogata H."/>
            <person name="Sarno A.F."/>
            <person name="Shmutz J."/>
            <person name="Schroeder D."/>
            <person name="de Vargas C."/>
            <person name="Verret F."/>
            <person name="von Dassow P."/>
            <person name="Valentin K."/>
            <person name="Van de Peer Y."/>
            <person name="Wheeler G."/>
            <person name="Dacks J.B."/>
            <person name="Delwiche C.F."/>
            <person name="Dyhrman S.T."/>
            <person name="Glockner G."/>
            <person name="John U."/>
            <person name="Richards T."/>
            <person name="Worden A.Z."/>
            <person name="Zhang X."/>
            <person name="Grigoriev I.V."/>
            <person name="Allen A.E."/>
            <person name="Bidle K."/>
            <person name="Borodovsky M."/>
            <person name="Bowler C."/>
            <person name="Brownlee C."/>
            <person name="Cock J.M."/>
            <person name="Elias M."/>
            <person name="Gladyshev V.N."/>
            <person name="Groth M."/>
            <person name="Guda C."/>
            <person name="Hadaegh A."/>
            <person name="Iglesias-Rodriguez M.D."/>
            <person name="Jenkins J."/>
            <person name="Jones B.M."/>
            <person name="Lawson T."/>
            <person name="Leese F."/>
            <person name="Lindquist E."/>
            <person name="Lobanov A."/>
            <person name="Lomsadze A."/>
            <person name="Malik S.B."/>
            <person name="Marsh M.E."/>
            <person name="Mackinder L."/>
            <person name="Mock T."/>
            <person name="Mueller-Roeber B."/>
            <person name="Pagarete A."/>
            <person name="Parker M."/>
            <person name="Probert I."/>
            <person name="Quesneville H."/>
            <person name="Raines C."/>
            <person name="Rensing S.A."/>
            <person name="Riano-Pachon D.M."/>
            <person name="Richier S."/>
            <person name="Rokitta S."/>
            <person name="Shiraiwa Y."/>
            <person name="Soanes D.M."/>
            <person name="van der Giezen M."/>
            <person name="Wahlund T.M."/>
            <person name="Williams B."/>
            <person name="Wilson W."/>
            <person name="Wolfe G."/>
            <person name="Wurch L.L."/>
        </authorList>
    </citation>
    <scope>NUCLEOTIDE SEQUENCE</scope>
</reference>